<dbReference type="PANTHER" id="PTHR45923:SF2">
    <property type="entry name" value="PROTEIN SEY1"/>
    <property type="match status" value="1"/>
</dbReference>
<dbReference type="AlphaFoldDB" id="A0AAV4M044"/>
<comment type="caution">
    <text evidence="12">The sequence shown here is derived from an EMBL/GenBank/DDBJ whole genome shotgun (WGS) entry which is preliminary data.</text>
</comment>
<evidence type="ECO:0000256" key="6">
    <source>
        <dbReference type="ARBA" id="ARBA00023134"/>
    </source>
</evidence>
<keyword evidence="1 9" id="KW-0812">Transmembrane</keyword>
<keyword evidence="7 9" id="KW-0472">Membrane</keyword>
<dbReference type="Pfam" id="PF05879">
    <property type="entry name" value="RHD3_GTPase"/>
    <property type="match status" value="1"/>
</dbReference>
<reference evidence="12 13" key="1">
    <citation type="submission" date="2021-06" db="EMBL/GenBank/DDBJ databases">
        <title>Genome sequence of Babesia caballi.</title>
        <authorList>
            <person name="Yamagishi J."/>
            <person name="Kidaka T."/>
            <person name="Ochi A."/>
        </authorList>
    </citation>
    <scope>NUCLEOTIDE SEQUENCE [LARGE SCALE GENOMIC DNA]</scope>
    <source>
        <strain evidence="12">USDA-D6B2</strain>
    </source>
</reference>
<dbReference type="GO" id="GO:0003924">
    <property type="term" value="F:GTPase activity"/>
    <property type="evidence" value="ECO:0007669"/>
    <property type="project" value="UniProtKB-UniRule"/>
</dbReference>
<dbReference type="EMBL" id="BPLF01000004">
    <property type="protein sequence ID" value="GIX65280.1"/>
    <property type="molecule type" value="Genomic_DNA"/>
</dbReference>
<evidence type="ECO:0000256" key="2">
    <source>
        <dbReference type="ARBA" id="ARBA00022741"/>
    </source>
</evidence>
<dbReference type="PROSITE" id="PS51715">
    <property type="entry name" value="G_GB1_RHD3"/>
    <property type="match status" value="1"/>
</dbReference>
<dbReference type="CDD" id="cd01851">
    <property type="entry name" value="GBP"/>
    <property type="match status" value="1"/>
</dbReference>
<evidence type="ECO:0000313" key="13">
    <source>
        <dbReference type="Proteomes" id="UP001497744"/>
    </source>
</evidence>
<feature type="compositionally biased region" description="Basic and acidic residues" evidence="10">
    <location>
        <begin position="816"/>
        <end position="826"/>
    </location>
</feature>
<evidence type="ECO:0000256" key="10">
    <source>
        <dbReference type="SAM" id="MobiDB-lite"/>
    </source>
</evidence>
<feature type="topological domain" description="Lumenal" evidence="9">
    <location>
        <begin position="740"/>
        <end position="742"/>
    </location>
</feature>
<feature type="region of interest" description="Disordered" evidence="10">
    <location>
        <begin position="803"/>
        <end position="826"/>
    </location>
</feature>
<sequence>MPDKDTNDANSAVVTKPVEFVDYNCNIRAGFNEYLKHAQFDKLGFRYNVLSILGCQSSGKSSLLNTVFGLDFDVMNTKLGHSQTTKGLWGALVMPEGAEERNATLVIDVEGTDSRERGEGRLTFEHRSSLLCLAISDCVVVNLWYHSLGNLTGSNYGLLKTVVEANLELAEGAENAIGSEEYKTVLCFCIRDWFPELAPLETVREKVVNGYMLGIWNEIAKPERFKNMALEDLFRIELFGFNHALVQKAEFVTDARNFREAWETSIRPASYSRAVPSDGFFYYAQNILNTVKEQNHLDIPSQREMLANFRCQEIKGAVLEAASPKVAEMVSDAQAGSLDDFKARCAALCASVVEDYLESASRYDKETSVKIGCELVHALFQKLQAVFDVIVSQQCAELAVQAAVKMGERFAIDESGVSLMVGGRKALEVWPKFGAICEEIRTELWNALSATMAACAVRYEHDSGIRAESAFDGSAAADIFNVTFRNEVDVARARHVHALCGEIGAQVHKGFKVINELLLEQKLTSEKYWGAVNELIDRTYKASLESFRACYQGLVSSAIANEFEYLVFIVLLKSAKENLERIEDGIATVIVDRFEQFFQYQDFQGEVLPRSWESVSEEELKQTYAQCKKDALNIIAVLHDCKPPTLEVPKFDDAELKPNHVLHREFSSGVAGLTARGSSLTEELMIDTVKKCKKRFHEMYRTAQQLQSTSRNGVSWRNIPPAFWIFLIICGFNELCAMLRLVFKVQVLLPLLIIGFLALQYCSRAVFGSSADKVLEPVKAQARSFMFACAKWAVATAASTGMAAAQSGGGEGPGDDADKQESRKDK</sequence>
<proteinExistence type="inferred from homology"/>
<comment type="function">
    <text evidence="9">Probable GTP-binding protein that may be involved in cell development.</text>
</comment>
<feature type="topological domain" description="Cytoplasmic" evidence="9">
    <location>
        <begin position="764"/>
        <end position="826"/>
    </location>
</feature>
<comment type="subcellular location">
    <subcellularLocation>
        <location evidence="9">Endoplasmic reticulum membrane</location>
        <topology evidence="9">Multi-pass membrane protein</topology>
    </subcellularLocation>
</comment>
<evidence type="ECO:0000256" key="3">
    <source>
        <dbReference type="ARBA" id="ARBA00022801"/>
    </source>
</evidence>
<dbReference type="InterPro" id="IPR046758">
    <property type="entry name" value="Sey1/RHD3-like_3HB"/>
</dbReference>
<keyword evidence="2 9" id="KW-0547">Nucleotide-binding</keyword>
<dbReference type="RefSeq" id="XP_067717349.1">
    <property type="nucleotide sequence ID" value="XM_067861248.1"/>
</dbReference>
<protein>
    <recommendedName>
        <fullName evidence="9">Protein SEY1 homolog</fullName>
        <ecNumber evidence="9">3.6.5.-</ecNumber>
    </recommendedName>
</protein>
<evidence type="ECO:0000256" key="8">
    <source>
        <dbReference type="ARBA" id="ARBA00029381"/>
    </source>
</evidence>
<dbReference type="SUPFAM" id="SSF52540">
    <property type="entry name" value="P-loop containing nucleoside triphosphate hydrolases"/>
    <property type="match status" value="1"/>
</dbReference>
<evidence type="ECO:0000256" key="9">
    <source>
        <dbReference type="HAMAP-Rule" id="MF_03109"/>
    </source>
</evidence>
<dbReference type="InterPro" id="IPR030386">
    <property type="entry name" value="G_GB1_RHD3_dom"/>
</dbReference>
<comment type="similarity">
    <text evidence="9">Belongs to the TRAFAC class dynamin-like GTPase superfamily. GB1/RHD3 GTPase family. RHD3 subfamily.</text>
</comment>
<feature type="topological domain" description="Cytoplasmic" evidence="9">
    <location>
        <begin position="1"/>
        <end position="718"/>
    </location>
</feature>
<feature type="domain" description="GB1/RHD3-type G" evidence="11">
    <location>
        <begin position="44"/>
        <end position="284"/>
    </location>
</feature>
<accession>A0AAV4M044</accession>
<keyword evidence="5 9" id="KW-1133">Transmembrane helix</keyword>
<keyword evidence="13" id="KW-1185">Reference proteome</keyword>
<dbReference type="InterPro" id="IPR027417">
    <property type="entry name" value="P-loop_NTPase"/>
</dbReference>
<keyword evidence="6 9" id="KW-0342">GTP-binding</keyword>
<dbReference type="Gene3D" id="3.40.50.300">
    <property type="entry name" value="P-loop containing nucleotide triphosphate hydrolases"/>
    <property type="match status" value="1"/>
</dbReference>
<keyword evidence="3 9" id="KW-0378">Hydrolase</keyword>
<comment type="function">
    <text evidence="8">Probable GTP-binding protein involved in generating and maintaining the structure of the tubular endoplasmic reticulum network.</text>
</comment>
<evidence type="ECO:0000256" key="5">
    <source>
        <dbReference type="ARBA" id="ARBA00022989"/>
    </source>
</evidence>
<gene>
    <name evidence="12" type="ORF">BcabD6B2_47150</name>
</gene>
<dbReference type="HAMAP" id="MF_03109">
    <property type="entry name" value="Sey1"/>
    <property type="match status" value="1"/>
</dbReference>
<dbReference type="EC" id="3.6.5.-" evidence="9"/>
<dbReference type="Pfam" id="PF20428">
    <property type="entry name" value="Sey1_3HB"/>
    <property type="match status" value="1"/>
</dbReference>
<dbReference type="GO" id="GO:0005789">
    <property type="term" value="C:endoplasmic reticulum membrane"/>
    <property type="evidence" value="ECO:0007669"/>
    <property type="project" value="UniProtKB-SubCell"/>
</dbReference>
<dbReference type="Proteomes" id="UP001497744">
    <property type="component" value="Unassembled WGS sequence"/>
</dbReference>
<evidence type="ECO:0000256" key="4">
    <source>
        <dbReference type="ARBA" id="ARBA00022824"/>
    </source>
</evidence>
<dbReference type="GeneID" id="94196761"/>
<evidence type="ECO:0000313" key="12">
    <source>
        <dbReference type="EMBL" id="GIX65280.1"/>
    </source>
</evidence>
<evidence type="ECO:0000256" key="1">
    <source>
        <dbReference type="ARBA" id="ARBA00022692"/>
    </source>
</evidence>
<evidence type="ECO:0000259" key="11">
    <source>
        <dbReference type="PROSITE" id="PS51715"/>
    </source>
</evidence>
<name>A0AAV4M044_BABCB</name>
<dbReference type="GO" id="GO:0005525">
    <property type="term" value="F:GTP binding"/>
    <property type="evidence" value="ECO:0007669"/>
    <property type="project" value="UniProtKB-UniRule"/>
</dbReference>
<feature type="binding site" evidence="9">
    <location>
        <begin position="54"/>
        <end position="61"/>
    </location>
    <ligand>
        <name>GTP</name>
        <dbReference type="ChEBI" id="CHEBI:37565"/>
    </ligand>
</feature>
<keyword evidence="4 9" id="KW-0256">Endoplasmic reticulum</keyword>
<dbReference type="InterPro" id="IPR008803">
    <property type="entry name" value="RHD3/Sey1"/>
</dbReference>
<dbReference type="GO" id="GO:0016320">
    <property type="term" value="P:endoplasmic reticulum membrane fusion"/>
    <property type="evidence" value="ECO:0007669"/>
    <property type="project" value="TreeGrafter"/>
</dbReference>
<evidence type="ECO:0000256" key="7">
    <source>
        <dbReference type="ARBA" id="ARBA00023136"/>
    </source>
</evidence>
<dbReference type="PANTHER" id="PTHR45923">
    <property type="entry name" value="PROTEIN SEY1"/>
    <property type="match status" value="1"/>
</dbReference>
<organism evidence="12 13">
    <name type="scientific">Babesia caballi</name>
    <dbReference type="NCBI Taxonomy" id="5871"/>
    <lineage>
        <taxon>Eukaryota</taxon>
        <taxon>Sar</taxon>
        <taxon>Alveolata</taxon>
        <taxon>Apicomplexa</taxon>
        <taxon>Aconoidasida</taxon>
        <taxon>Piroplasmida</taxon>
        <taxon>Babesiidae</taxon>
        <taxon>Babesia</taxon>
    </lineage>
</organism>